<reference evidence="2 3" key="1">
    <citation type="submission" date="2014-02" db="EMBL/GenBank/DDBJ databases">
        <title>Single nucleus genome sequencing reveals high similarity among nuclei of an endomycorrhizal fungus.</title>
        <authorList>
            <person name="Lin K."/>
            <person name="Geurts R."/>
            <person name="Zhang Z."/>
            <person name="Limpens E."/>
            <person name="Saunders D.G."/>
            <person name="Mu D."/>
            <person name="Pang E."/>
            <person name="Cao H."/>
            <person name="Cha H."/>
            <person name="Lin T."/>
            <person name="Zhou Q."/>
            <person name="Shang Y."/>
            <person name="Li Y."/>
            <person name="Ivanov S."/>
            <person name="Sharma T."/>
            <person name="Velzen R.V."/>
            <person name="Ruijter N.D."/>
            <person name="Aanen D.K."/>
            <person name="Win J."/>
            <person name="Kamoun S."/>
            <person name="Bisseling T."/>
            <person name="Huang S."/>
        </authorList>
    </citation>
    <scope>NUCLEOTIDE SEQUENCE [LARGE SCALE GENOMIC DNA]</scope>
    <source>
        <strain evidence="3">DAOM197198w</strain>
    </source>
</reference>
<gene>
    <name evidence="2" type="ORF">RirG_086260</name>
</gene>
<dbReference type="Proteomes" id="UP000022910">
    <property type="component" value="Unassembled WGS sequence"/>
</dbReference>
<dbReference type="CDD" id="cd15457">
    <property type="entry name" value="NADAR"/>
    <property type="match status" value="1"/>
</dbReference>
<proteinExistence type="predicted"/>
<name>A0A015MUW8_RHIIW</name>
<evidence type="ECO:0000313" key="2">
    <source>
        <dbReference type="EMBL" id="EXX70568.1"/>
    </source>
</evidence>
<dbReference type="Pfam" id="PF08719">
    <property type="entry name" value="NADAR"/>
    <property type="match status" value="1"/>
</dbReference>
<organism evidence="2 3">
    <name type="scientific">Rhizophagus irregularis (strain DAOM 197198w)</name>
    <name type="common">Glomus intraradices</name>
    <dbReference type="NCBI Taxonomy" id="1432141"/>
    <lineage>
        <taxon>Eukaryota</taxon>
        <taxon>Fungi</taxon>
        <taxon>Fungi incertae sedis</taxon>
        <taxon>Mucoromycota</taxon>
        <taxon>Glomeromycotina</taxon>
        <taxon>Glomeromycetes</taxon>
        <taxon>Glomerales</taxon>
        <taxon>Glomeraceae</taxon>
        <taxon>Rhizophagus</taxon>
    </lineage>
</organism>
<dbReference type="HOGENOM" id="CLU_676441_0_0_1"/>
<dbReference type="OrthoDB" id="206452at2759"/>
<comment type="caution">
    <text evidence="2">The sequence shown here is derived from an EMBL/GenBank/DDBJ whole genome shotgun (WGS) entry which is preliminary data.</text>
</comment>
<evidence type="ECO:0000259" key="1">
    <source>
        <dbReference type="Pfam" id="PF08719"/>
    </source>
</evidence>
<dbReference type="AlphaFoldDB" id="A0A015MUW8"/>
<keyword evidence="3" id="KW-1185">Reference proteome</keyword>
<sequence length="407" mass="48312">MKNPPIKAKKQGIIKKVKKVTKAIYNYCSYVIYGYESDEQSDDDLSNLTNSASSCWENAFNKFPFLKQFDPLAPKNPIPSVIYPYSSTLTNEPSNSTEALCTKCGLHYVSNEFNALNFVHDSIMNCWANSWKVALVVLGEVKELNRFFMEIRKIFKSEILDIIFIQPSESSYSLSFPKYFNQLDISVAKNSYTTSWMEKYGKIMDNVIQKAYRDEDKIYFYNKDEPYYEFTNFYRAPIRKDFEEWPTTEHYFQAAKFKDRYIRNNIRFAYTAREAFTIARKNDFRKREDWESPIPPDNVIFKEGIMKEALWLKFTQHENLKYKLLSTGKVKIFEHTENDRYWGDGGKNQNGRNRLGIMLQELREMLMEHEKAKLIKKYNSDQYQKWFLSELKELKQFDDLIAFDDSD</sequence>
<dbReference type="NCBIfam" id="TIGR02464">
    <property type="entry name" value="ribofla_fusion"/>
    <property type="match status" value="1"/>
</dbReference>
<dbReference type="InterPro" id="IPR037238">
    <property type="entry name" value="YbiA-like_sf"/>
</dbReference>
<evidence type="ECO:0000313" key="3">
    <source>
        <dbReference type="Proteomes" id="UP000022910"/>
    </source>
</evidence>
<dbReference type="InterPro" id="IPR012816">
    <property type="entry name" value="NADAR"/>
</dbReference>
<dbReference type="Gene3D" id="1.10.357.40">
    <property type="entry name" value="YbiA-like"/>
    <property type="match status" value="1"/>
</dbReference>
<dbReference type="SUPFAM" id="SSF143990">
    <property type="entry name" value="YbiA-like"/>
    <property type="match status" value="1"/>
</dbReference>
<dbReference type="EMBL" id="JEMT01016566">
    <property type="protein sequence ID" value="EXX70568.1"/>
    <property type="molecule type" value="Genomic_DNA"/>
</dbReference>
<dbReference type="STRING" id="1432141.A0A015MUW8"/>
<feature type="domain" description="NADAR" evidence="1">
    <location>
        <begin position="219"/>
        <end position="366"/>
    </location>
</feature>
<accession>A0A015MUW8</accession>
<protein>
    <recommendedName>
        <fullName evidence="1">NADAR domain-containing protein</fullName>
    </recommendedName>
</protein>